<dbReference type="CDD" id="cd08249">
    <property type="entry name" value="enoyl_reductase_like"/>
    <property type="match status" value="1"/>
</dbReference>
<dbReference type="GO" id="GO:0016651">
    <property type="term" value="F:oxidoreductase activity, acting on NAD(P)H"/>
    <property type="evidence" value="ECO:0007669"/>
    <property type="project" value="InterPro"/>
</dbReference>
<dbReference type="EMBL" id="JABELV010000163">
    <property type="protein sequence ID" value="KAG7528930.1"/>
    <property type="molecule type" value="Genomic_DNA"/>
</dbReference>
<dbReference type="InterPro" id="IPR013149">
    <property type="entry name" value="ADH-like_C"/>
</dbReference>
<dbReference type="Gene3D" id="3.40.50.720">
    <property type="entry name" value="NAD(P)-binding Rossmann-like Domain"/>
    <property type="match status" value="1"/>
</dbReference>
<name>A0A8K0JHT5_9TREE</name>
<dbReference type="AlphaFoldDB" id="A0A8K0JHT5"/>
<feature type="domain" description="Enoyl reductase (ER)" evidence="1">
    <location>
        <begin position="19"/>
        <end position="334"/>
    </location>
</feature>
<dbReference type="Proteomes" id="UP000812966">
    <property type="component" value="Unassembled WGS sequence"/>
</dbReference>
<dbReference type="InterPro" id="IPR036291">
    <property type="entry name" value="NAD(P)-bd_dom_sf"/>
</dbReference>
<keyword evidence="3" id="KW-1185">Reference proteome</keyword>
<gene>
    <name evidence="2" type="ORF">FFLO_05887</name>
</gene>
<dbReference type="SUPFAM" id="SSF51735">
    <property type="entry name" value="NAD(P)-binding Rossmann-fold domains"/>
    <property type="match status" value="1"/>
</dbReference>
<organism evidence="2 3">
    <name type="scientific">Filobasidium floriforme</name>
    <dbReference type="NCBI Taxonomy" id="5210"/>
    <lineage>
        <taxon>Eukaryota</taxon>
        <taxon>Fungi</taxon>
        <taxon>Dikarya</taxon>
        <taxon>Basidiomycota</taxon>
        <taxon>Agaricomycotina</taxon>
        <taxon>Tremellomycetes</taxon>
        <taxon>Filobasidiales</taxon>
        <taxon>Filobasidiaceae</taxon>
        <taxon>Filobasidium</taxon>
    </lineage>
</organism>
<dbReference type="InterPro" id="IPR047122">
    <property type="entry name" value="Trans-enoyl_RdTase-like"/>
</dbReference>
<accession>A0A8K0JHT5</accession>
<evidence type="ECO:0000313" key="3">
    <source>
        <dbReference type="Proteomes" id="UP000812966"/>
    </source>
</evidence>
<evidence type="ECO:0000259" key="1">
    <source>
        <dbReference type="SMART" id="SM00829"/>
    </source>
</evidence>
<sequence length="345" mass="36972">MSSSTQKSAIVSGTKGNMTEPITVKIVDAPIPEPGAEEVLIEVVVSGSNPKDWKIPPWQGKNLNTGDDIAGLVHKVGKNVTEFKKGDRVAAFHVMMSDHGSFAQYSIAPQHTTFHIPEKTSFEEAATLPLAAMTSVIGMFDRLQLPTPLAPAKEELPLLVYGGSSAVGAFVIKLAVLANIHPIIAVAGSGGDYAKSIGADHIVDYRNKNVVEDIKKILGGKKLLRAYDAISEGDSVKDISAVLADGGLHTTVLPVPEEETSTRTKILRTMVGDAHSGAPYLQDLASAYYRLFGKWLQEGRFEPHPYEVVKGGLEGVEEGLRRLQEGKVSAKKLVFKIADTPGLKA</sequence>
<dbReference type="SMART" id="SM00829">
    <property type="entry name" value="PKS_ER"/>
    <property type="match status" value="1"/>
</dbReference>
<dbReference type="InterPro" id="IPR013154">
    <property type="entry name" value="ADH-like_N"/>
</dbReference>
<dbReference type="Gene3D" id="3.90.180.10">
    <property type="entry name" value="Medium-chain alcohol dehydrogenases, catalytic domain"/>
    <property type="match status" value="1"/>
</dbReference>
<dbReference type="SUPFAM" id="SSF50129">
    <property type="entry name" value="GroES-like"/>
    <property type="match status" value="1"/>
</dbReference>
<dbReference type="InterPro" id="IPR011032">
    <property type="entry name" value="GroES-like_sf"/>
</dbReference>
<reference evidence="2" key="1">
    <citation type="submission" date="2020-04" db="EMBL/GenBank/DDBJ databases">
        <title>Analysis of mating type loci in Filobasidium floriforme.</title>
        <authorList>
            <person name="Nowrousian M."/>
        </authorList>
    </citation>
    <scope>NUCLEOTIDE SEQUENCE</scope>
    <source>
        <strain evidence="2">CBS 6242</strain>
    </source>
</reference>
<dbReference type="InterPro" id="IPR020843">
    <property type="entry name" value="ER"/>
</dbReference>
<comment type="caution">
    <text evidence="2">The sequence shown here is derived from an EMBL/GenBank/DDBJ whole genome shotgun (WGS) entry which is preliminary data.</text>
</comment>
<proteinExistence type="predicted"/>
<dbReference type="OrthoDB" id="3233595at2759"/>
<dbReference type="PANTHER" id="PTHR45348:SF5">
    <property type="entry name" value="OXIDOREDUCTASE, PUTATIVE (AFU_ORTHOLOGUE AFUA_8G01420)-RELATED"/>
    <property type="match status" value="1"/>
</dbReference>
<protein>
    <recommendedName>
        <fullName evidence="1">Enoyl reductase (ER) domain-containing protein</fullName>
    </recommendedName>
</protein>
<evidence type="ECO:0000313" key="2">
    <source>
        <dbReference type="EMBL" id="KAG7528930.1"/>
    </source>
</evidence>
<dbReference type="Pfam" id="PF00107">
    <property type="entry name" value="ADH_zinc_N"/>
    <property type="match status" value="1"/>
</dbReference>
<dbReference type="PANTHER" id="PTHR45348">
    <property type="entry name" value="HYPOTHETICAL OXIDOREDUCTASE (EUROFUNG)"/>
    <property type="match status" value="1"/>
</dbReference>
<dbReference type="Pfam" id="PF08240">
    <property type="entry name" value="ADH_N"/>
    <property type="match status" value="1"/>
</dbReference>